<feature type="domain" description="Galactosyltransferase C-terminal" evidence="2">
    <location>
        <begin position="16"/>
        <end position="81"/>
    </location>
</feature>
<dbReference type="AlphaFoldDB" id="A0A814CS44"/>
<name>A0A814CS44_9BILA</name>
<dbReference type="Pfam" id="PF02709">
    <property type="entry name" value="Glyco_transf_7C"/>
    <property type="match status" value="1"/>
</dbReference>
<dbReference type="EMBL" id="CAJNOC010002726">
    <property type="protein sequence ID" value="CAF0948381.1"/>
    <property type="molecule type" value="Genomic_DNA"/>
</dbReference>
<proteinExistence type="predicted"/>
<evidence type="ECO:0000256" key="1">
    <source>
        <dbReference type="ARBA" id="ARBA00022679"/>
    </source>
</evidence>
<evidence type="ECO:0000313" key="4">
    <source>
        <dbReference type="Proteomes" id="UP000663879"/>
    </source>
</evidence>
<dbReference type="GO" id="GO:0008378">
    <property type="term" value="F:galactosyltransferase activity"/>
    <property type="evidence" value="ECO:0007669"/>
    <property type="project" value="TreeGrafter"/>
</dbReference>
<dbReference type="PANTHER" id="PTHR19300:SF57">
    <property type="entry name" value="BETA-1,4-N-ACETYLGALACTOSAMINYLTRANSFERASE"/>
    <property type="match status" value="1"/>
</dbReference>
<protein>
    <recommendedName>
        <fullName evidence="2">Galactosyltransferase C-terminal domain-containing protein</fullName>
    </recommendedName>
</protein>
<dbReference type="OrthoDB" id="10038994at2759"/>
<reference evidence="3" key="1">
    <citation type="submission" date="2021-02" db="EMBL/GenBank/DDBJ databases">
        <authorList>
            <person name="Nowell W R."/>
        </authorList>
    </citation>
    <scope>NUCLEOTIDE SEQUENCE</scope>
    <source>
        <strain evidence="3">Ploen Becks lab</strain>
    </source>
</reference>
<dbReference type="SUPFAM" id="SSF53448">
    <property type="entry name" value="Nucleotide-diphospho-sugar transferases"/>
    <property type="match status" value="1"/>
</dbReference>
<keyword evidence="1" id="KW-0808">Transferase</keyword>
<dbReference type="GO" id="GO:0005794">
    <property type="term" value="C:Golgi apparatus"/>
    <property type="evidence" value="ECO:0007669"/>
    <property type="project" value="TreeGrafter"/>
</dbReference>
<accession>A0A814CS44</accession>
<keyword evidence="4" id="KW-1185">Reference proteome</keyword>
<dbReference type="InterPro" id="IPR027791">
    <property type="entry name" value="Galactosyl_T_C"/>
</dbReference>
<sequence length="151" mass="17686">SLSIRSENEKEFNYTRNLYELLIGGVLCLRPKNFFQINGFSNEYWNWGAEDDDLAYRIVARGVCITRPRDSYALYKMSQHKESKRNSVRSQLLFSSLNRMHKDGLSNLESLKLPAINEDYLSIYTRIKVSVGKQPLDYVKKFNNTVDYLNK</sequence>
<comment type="caution">
    <text evidence="3">The sequence shown here is derived from an EMBL/GenBank/DDBJ whole genome shotgun (WGS) entry which is preliminary data.</text>
</comment>
<evidence type="ECO:0000313" key="3">
    <source>
        <dbReference type="EMBL" id="CAF0948381.1"/>
    </source>
</evidence>
<dbReference type="InterPro" id="IPR003859">
    <property type="entry name" value="Galactosyl_T"/>
</dbReference>
<dbReference type="PRINTS" id="PR02050">
    <property type="entry name" value="B14GALTRFASE"/>
</dbReference>
<dbReference type="Proteomes" id="UP000663879">
    <property type="component" value="Unassembled WGS sequence"/>
</dbReference>
<dbReference type="PANTHER" id="PTHR19300">
    <property type="entry name" value="BETA-1,4-GALACTOSYLTRANSFERASE"/>
    <property type="match status" value="1"/>
</dbReference>
<organism evidence="3 4">
    <name type="scientific">Brachionus calyciflorus</name>
    <dbReference type="NCBI Taxonomy" id="104777"/>
    <lineage>
        <taxon>Eukaryota</taxon>
        <taxon>Metazoa</taxon>
        <taxon>Spiralia</taxon>
        <taxon>Gnathifera</taxon>
        <taxon>Rotifera</taxon>
        <taxon>Eurotatoria</taxon>
        <taxon>Monogononta</taxon>
        <taxon>Pseudotrocha</taxon>
        <taxon>Ploima</taxon>
        <taxon>Brachionidae</taxon>
        <taxon>Brachionus</taxon>
    </lineage>
</organism>
<dbReference type="InterPro" id="IPR029044">
    <property type="entry name" value="Nucleotide-diphossugar_trans"/>
</dbReference>
<gene>
    <name evidence="3" type="ORF">OXX778_LOCUS13815</name>
</gene>
<feature type="non-terminal residue" evidence="3">
    <location>
        <position position="1"/>
    </location>
</feature>
<dbReference type="Gene3D" id="3.90.550.10">
    <property type="entry name" value="Spore Coat Polysaccharide Biosynthesis Protein SpsA, Chain A"/>
    <property type="match status" value="1"/>
</dbReference>
<evidence type="ECO:0000259" key="2">
    <source>
        <dbReference type="Pfam" id="PF02709"/>
    </source>
</evidence>
<dbReference type="GO" id="GO:0005975">
    <property type="term" value="P:carbohydrate metabolic process"/>
    <property type="evidence" value="ECO:0007669"/>
    <property type="project" value="InterPro"/>
</dbReference>